<sequence>MVTEQATWHASVREMPHAGGFSYPVFEWSYGFTEGLRGGEVRAWSLQKGFSVINRYEGDEVTTDAEGALDFAERMGWGEPPNFVEVLAALQDRPAPRNLADAAAGFIDLKAKWEKLV</sequence>
<dbReference type="AlphaFoldDB" id="A0A0F9RHW8"/>
<proteinExistence type="predicted"/>
<dbReference type="EMBL" id="LAZR01001173">
    <property type="protein sequence ID" value="KKN49317.1"/>
    <property type="molecule type" value="Genomic_DNA"/>
</dbReference>
<organism evidence="1">
    <name type="scientific">marine sediment metagenome</name>
    <dbReference type="NCBI Taxonomy" id="412755"/>
    <lineage>
        <taxon>unclassified sequences</taxon>
        <taxon>metagenomes</taxon>
        <taxon>ecological metagenomes</taxon>
    </lineage>
</organism>
<comment type="caution">
    <text evidence="1">The sequence shown here is derived from an EMBL/GenBank/DDBJ whole genome shotgun (WGS) entry which is preliminary data.</text>
</comment>
<evidence type="ECO:0000313" key="1">
    <source>
        <dbReference type="EMBL" id="KKN49317.1"/>
    </source>
</evidence>
<reference evidence="1" key="1">
    <citation type="journal article" date="2015" name="Nature">
        <title>Complex archaea that bridge the gap between prokaryotes and eukaryotes.</title>
        <authorList>
            <person name="Spang A."/>
            <person name="Saw J.H."/>
            <person name="Jorgensen S.L."/>
            <person name="Zaremba-Niedzwiedzka K."/>
            <person name="Martijn J."/>
            <person name="Lind A.E."/>
            <person name="van Eijk R."/>
            <person name="Schleper C."/>
            <person name="Guy L."/>
            <person name="Ettema T.J."/>
        </authorList>
    </citation>
    <scope>NUCLEOTIDE SEQUENCE</scope>
</reference>
<gene>
    <name evidence="1" type="ORF">LCGC14_0644160</name>
</gene>
<accession>A0A0F9RHW8</accession>
<name>A0A0F9RHW8_9ZZZZ</name>
<protein>
    <submittedName>
        <fullName evidence="1">Uncharacterized protein</fullName>
    </submittedName>
</protein>